<gene>
    <name evidence="14" type="ORF">ElyMa_001163600</name>
</gene>
<dbReference type="GO" id="GO:0042383">
    <property type="term" value="C:sarcolemma"/>
    <property type="evidence" value="ECO:0007669"/>
    <property type="project" value="UniProtKB-SubCell"/>
</dbReference>
<keyword evidence="4" id="KW-1003">Cell membrane</keyword>
<keyword evidence="9 13" id="KW-0472">Membrane</keyword>
<evidence type="ECO:0000256" key="12">
    <source>
        <dbReference type="ARBA" id="ARBA00023212"/>
    </source>
</evidence>
<evidence type="ECO:0000256" key="3">
    <source>
        <dbReference type="ARBA" id="ARBA00007574"/>
    </source>
</evidence>
<protein>
    <submittedName>
        <fullName evidence="14">Zeta-sarcoglycan</fullName>
    </submittedName>
</protein>
<evidence type="ECO:0000256" key="9">
    <source>
        <dbReference type="ARBA" id="ARBA00023136"/>
    </source>
</evidence>
<keyword evidence="12" id="KW-0206">Cytoskeleton</keyword>
<evidence type="ECO:0000256" key="8">
    <source>
        <dbReference type="ARBA" id="ARBA00022989"/>
    </source>
</evidence>
<dbReference type="GO" id="GO:0016012">
    <property type="term" value="C:sarcoglycan complex"/>
    <property type="evidence" value="ECO:0007669"/>
    <property type="project" value="InterPro"/>
</dbReference>
<proteinExistence type="inferred from homology"/>
<evidence type="ECO:0000256" key="6">
    <source>
        <dbReference type="ARBA" id="ARBA00022692"/>
    </source>
</evidence>
<keyword evidence="10" id="KW-1015">Disulfide bond</keyword>
<keyword evidence="6 13" id="KW-0812">Transmembrane</keyword>
<dbReference type="InterPro" id="IPR039972">
    <property type="entry name" value="Sarcoglycan_gamma/delta/zeta"/>
</dbReference>
<dbReference type="Pfam" id="PF04790">
    <property type="entry name" value="Sarcoglycan_1"/>
    <property type="match status" value="1"/>
</dbReference>
<evidence type="ECO:0000256" key="13">
    <source>
        <dbReference type="SAM" id="Phobius"/>
    </source>
</evidence>
<keyword evidence="15" id="KW-1185">Reference proteome</keyword>
<dbReference type="PANTHER" id="PTHR12939:SF10">
    <property type="entry name" value="EG:4F1.1 PROTEIN"/>
    <property type="match status" value="1"/>
</dbReference>
<evidence type="ECO:0000256" key="4">
    <source>
        <dbReference type="ARBA" id="ARBA00022475"/>
    </source>
</evidence>
<dbReference type="Proteomes" id="UP000762676">
    <property type="component" value="Unassembled WGS sequence"/>
</dbReference>
<keyword evidence="5" id="KW-0963">Cytoplasm</keyword>
<organism evidence="14 15">
    <name type="scientific">Elysia marginata</name>
    <dbReference type="NCBI Taxonomy" id="1093978"/>
    <lineage>
        <taxon>Eukaryota</taxon>
        <taxon>Metazoa</taxon>
        <taxon>Spiralia</taxon>
        <taxon>Lophotrochozoa</taxon>
        <taxon>Mollusca</taxon>
        <taxon>Gastropoda</taxon>
        <taxon>Heterobranchia</taxon>
        <taxon>Euthyneura</taxon>
        <taxon>Panpulmonata</taxon>
        <taxon>Sacoglossa</taxon>
        <taxon>Placobranchoidea</taxon>
        <taxon>Plakobranchidae</taxon>
        <taxon>Elysia</taxon>
    </lineage>
</organism>
<dbReference type="AlphaFoldDB" id="A0AAV4I0F6"/>
<accession>A0AAV4I0F6</accession>
<dbReference type="EMBL" id="BMAT01002294">
    <property type="protein sequence ID" value="GFS03988.1"/>
    <property type="molecule type" value="Genomic_DNA"/>
</dbReference>
<comment type="caution">
    <text evidence="14">The sequence shown here is derived from an EMBL/GenBank/DDBJ whole genome shotgun (WGS) entry which is preliminary data.</text>
</comment>
<evidence type="ECO:0000313" key="14">
    <source>
        <dbReference type="EMBL" id="GFS03988.1"/>
    </source>
</evidence>
<sequence length="129" mass="14605">MEETDPRMSGMFELDAPPAPPPPQPVGVYGWRKRCLYACIVVLMISVVVNLALTVWILRVLDFSWDGMGRLKLNPGGFTLKGEAEFLKTVYVNKLRNKEKPLYIHSNKKVQLSSSKQNSTERSRILIGK</sequence>
<keyword evidence="8 13" id="KW-1133">Transmembrane helix</keyword>
<comment type="subcellular location">
    <subcellularLocation>
        <location evidence="2">Cell membrane</location>
        <location evidence="2">Sarcolemma</location>
        <topology evidence="2">Single-pass type II membrane protein</topology>
    </subcellularLocation>
    <subcellularLocation>
        <location evidence="1">Cytoplasm</location>
        <location evidence="1">Cytoskeleton</location>
    </subcellularLocation>
</comment>
<reference evidence="14 15" key="1">
    <citation type="journal article" date="2021" name="Elife">
        <title>Chloroplast acquisition without the gene transfer in kleptoplastic sea slugs, Plakobranchus ocellatus.</title>
        <authorList>
            <person name="Maeda T."/>
            <person name="Takahashi S."/>
            <person name="Yoshida T."/>
            <person name="Shimamura S."/>
            <person name="Takaki Y."/>
            <person name="Nagai Y."/>
            <person name="Toyoda A."/>
            <person name="Suzuki Y."/>
            <person name="Arimoto A."/>
            <person name="Ishii H."/>
            <person name="Satoh N."/>
            <person name="Nishiyama T."/>
            <person name="Hasebe M."/>
            <person name="Maruyama T."/>
            <person name="Minagawa J."/>
            <person name="Obokata J."/>
            <person name="Shigenobu S."/>
        </authorList>
    </citation>
    <scope>NUCLEOTIDE SEQUENCE [LARGE SCALE GENOMIC DNA]</scope>
</reference>
<evidence type="ECO:0000313" key="15">
    <source>
        <dbReference type="Proteomes" id="UP000762676"/>
    </source>
</evidence>
<dbReference type="InterPro" id="IPR006875">
    <property type="entry name" value="Sarcoglycan"/>
</dbReference>
<keyword evidence="11" id="KW-0325">Glycoprotein</keyword>
<evidence type="ECO:0000256" key="7">
    <source>
        <dbReference type="ARBA" id="ARBA00022968"/>
    </source>
</evidence>
<keyword evidence="7" id="KW-0735">Signal-anchor</keyword>
<name>A0AAV4I0F6_9GAST</name>
<dbReference type="GO" id="GO:0005856">
    <property type="term" value="C:cytoskeleton"/>
    <property type="evidence" value="ECO:0007669"/>
    <property type="project" value="UniProtKB-SubCell"/>
</dbReference>
<evidence type="ECO:0000256" key="1">
    <source>
        <dbReference type="ARBA" id="ARBA00004245"/>
    </source>
</evidence>
<evidence type="ECO:0000256" key="5">
    <source>
        <dbReference type="ARBA" id="ARBA00022490"/>
    </source>
</evidence>
<comment type="similarity">
    <text evidence="3">Belongs to the sarcoglycan beta/delta/gamma/zeta family.</text>
</comment>
<evidence type="ECO:0000256" key="10">
    <source>
        <dbReference type="ARBA" id="ARBA00023157"/>
    </source>
</evidence>
<feature type="transmembrane region" description="Helical" evidence="13">
    <location>
        <begin position="35"/>
        <end position="58"/>
    </location>
</feature>
<dbReference type="PANTHER" id="PTHR12939">
    <property type="entry name" value="SARCOGLYCAN"/>
    <property type="match status" value="1"/>
</dbReference>
<evidence type="ECO:0000256" key="2">
    <source>
        <dbReference type="ARBA" id="ARBA00004274"/>
    </source>
</evidence>
<evidence type="ECO:0000256" key="11">
    <source>
        <dbReference type="ARBA" id="ARBA00023180"/>
    </source>
</evidence>